<dbReference type="EMBL" id="HBFK01021772">
    <property type="protein sequence ID" value="CAD8746989.1"/>
    <property type="molecule type" value="Transcribed_RNA"/>
</dbReference>
<dbReference type="InterPro" id="IPR017937">
    <property type="entry name" value="Thioredoxin_CS"/>
</dbReference>
<reference evidence="3" key="1">
    <citation type="submission" date="2021-01" db="EMBL/GenBank/DDBJ databases">
        <authorList>
            <person name="Corre E."/>
            <person name="Pelletier E."/>
            <person name="Niang G."/>
            <person name="Scheremetjew M."/>
            <person name="Finn R."/>
            <person name="Kale V."/>
            <person name="Holt S."/>
            <person name="Cochrane G."/>
            <person name="Meng A."/>
            <person name="Brown T."/>
            <person name="Cohen L."/>
        </authorList>
    </citation>
    <scope>NUCLEOTIDE SEQUENCE</scope>
    <source>
        <strain evidence="3">CCMP441</strain>
    </source>
</reference>
<dbReference type="AlphaFoldDB" id="A0A7S0TXM2"/>
<evidence type="ECO:0000256" key="1">
    <source>
        <dbReference type="SAM" id="SignalP"/>
    </source>
</evidence>
<dbReference type="PROSITE" id="PS00194">
    <property type="entry name" value="THIOREDOXIN_1"/>
    <property type="match status" value="1"/>
</dbReference>
<feature type="domain" description="Thioredoxin" evidence="2">
    <location>
        <begin position="3"/>
        <end position="130"/>
    </location>
</feature>
<dbReference type="GO" id="GO:0015035">
    <property type="term" value="F:protein-disulfide reductase activity"/>
    <property type="evidence" value="ECO:0007669"/>
    <property type="project" value="TreeGrafter"/>
</dbReference>
<dbReference type="GO" id="GO:0005788">
    <property type="term" value="C:endoplasmic reticulum lumen"/>
    <property type="evidence" value="ECO:0007669"/>
    <property type="project" value="TreeGrafter"/>
</dbReference>
<feature type="signal peptide" evidence="1">
    <location>
        <begin position="1"/>
        <end position="21"/>
    </location>
</feature>
<dbReference type="GO" id="GO:0034976">
    <property type="term" value="P:response to endoplasmic reticulum stress"/>
    <property type="evidence" value="ECO:0007669"/>
    <property type="project" value="TreeGrafter"/>
</dbReference>
<feature type="non-terminal residue" evidence="3">
    <location>
        <position position="139"/>
    </location>
</feature>
<dbReference type="PANTHER" id="PTHR45815">
    <property type="entry name" value="PROTEIN DISULFIDE-ISOMERASE A6"/>
    <property type="match status" value="1"/>
</dbReference>
<dbReference type="PANTHER" id="PTHR45815:SF3">
    <property type="entry name" value="PROTEIN DISULFIDE-ISOMERASE A6"/>
    <property type="match status" value="1"/>
</dbReference>
<dbReference type="SUPFAM" id="SSF52833">
    <property type="entry name" value="Thioredoxin-like"/>
    <property type="match status" value="1"/>
</dbReference>
<dbReference type="CDD" id="cd02961">
    <property type="entry name" value="PDI_a_family"/>
    <property type="match status" value="1"/>
</dbReference>
<dbReference type="InterPro" id="IPR013766">
    <property type="entry name" value="Thioredoxin_domain"/>
</dbReference>
<dbReference type="Pfam" id="PF00085">
    <property type="entry name" value="Thioredoxin"/>
    <property type="match status" value="1"/>
</dbReference>
<dbReference type="Gene3D" id="3.40.30.10">
    <property type="entry name" value="Glutaredoxin"/>
    <property type="match status" value="1"/>
</dbReference>
<gene>
    <name evidence="3" type="ORF">HAND1043_LOCUS13486</name>
</gene>
<name>A0A7S0TXM2_HEMAN</name>
<proteinExistence type="predicted"/>
<feature type="chain" id="PRO_5031513029" description="Thioredoxin domain-containing protein" evidence="1">
    <location>
        <begin position="22"/>
        <end position="139"/>
    </location>
</feature>
<protein>
    <recommendedName>
        <fullName evidence="2">Thioredoxin domain-containing protein</fullName>
    </recommendedName>
</protein>
<dbReference type="PROSITE" id="PS51352">
    <property type="entry name" value="THIOREDOXIN_2"/>
    <property type="match status" value="1"/>
</dbReference>
<organism evidence="3">
    <name type="scientific">Hemiselmis andersenii</name>
    <name type="common">Cryptophyte alga</name>
    <dbReference type="NCBI Taxonomy" id="464988"/>
    <lineage>
        <taxon>Eukaryota</taxon>
        <taxon>Cryptophyceae</taxon>
        <taxon>Cryptomonadales</taxon>
        <taxon>Hemiselmidaceae</taxon>
        <taxon>Hemiselmis</taxon>
    </lineage>
</organism>
<evidence type="ECO:0000259" key="2">
    <source>
        <dbReference type="PROSITE" id="PS51352"/>
    </source>
</evidence>
<dbReference type="PRINTS" id="PR00421">
    <property type="entry name" value="THIOREDOXIN"/>
</dbReference>
<accession>A0A7S0TXM2</accession>
<dbReference type="InterPro" id="IPR036249">
    <property type="entry name" value="Thioredoxin-like_sf"/>
</dbReference>
<evidence type="ECO:0000313" key="3">
    <source>
        <dbReference type="EMBL" id="CAD8746989.1"/>
    </source>
</evidence>
<sequence>MRSLILLAAITLASLAVVGSAQKPPSDVVELDDDNFDRLTQEGVWFINFYAPWCGHCKRIMPVWEKAGTEMQNSGIKFARIDADAETETTERFKIQAYPTFKIVDKKKVVDYRGDHQLDSFIRFAKEYLESRNKQESGG</sequence>
<keyword evidence="1" id="KW-0732">Signal</keyword>